<dbReference type="EMBL" id="CYXZ01000019">
    <property type="protein sequence ID" value="CUN21443.1"/>
    <property type="molecule type" value="Genomic_DNA"/>
</dbReference>
<dbReference type="AlphaFoldDB" id="A0A173V2H9"/>
<dbReference type="Pfam" id="PF08713">
    <property type="entry name" value="DNA_alkylation"/>
    <property type="match status" value="1"/>
</dbReference>
<protein>
    <submittedName>
        <fullName evidence="1">DNA alkylation repair enzyme</fullName>
    </submittedName>
</protein>
<dbReference type="SUPFAM" id="SSF48371">
    <property type="entry name" value="ARM repeat"/>
    <property type="match status" value="1"/>
</dbReference>
<sequence length="207" mass="23884">MENFIAHLKEVIPEKDSLKLVKKEAENYYKQHSLDECFATGLELYQSENFQIQEVGVFLVGYAACKNTSALSFLKDTVSQHKSWKVQEILAMAFDNYCKIIGYETAIPVIKEWLKSDCANTRRAVSEGLRIWTSRPYFKEHPQMAIQFLSSLKDDESEYVRKSIGNALKDISKKYPELVSNELKQWDLSSKEIKQVHKLASAYLNKS</sequence>
<dbReference type="OrthoDB" id="9797162at2"/>
<reference evidence="1 2" key="1">
    <citation type="submission" date="2015-09" db="EMBL/GenBank/DDBJ databases">
        <authorList>
            <consortium name="Pathogen Informatics"/>
        </authorList>
    </citation>
    <scope>NUCLEOTIDE SEQUENCE [LARGE SCALE GENOMIC DNA]</scope>
    <source>
        <strain evidence="1 2">2789STDY5834960</strain>
    </source>
</reference>
<dbReference type="Proteomes" id="UP000095350">
    <property type="component" value="Unassembled WGS sequence"/>
</dbReference>
<dbReference type="InterPro" id="IPR014825">
    <property type="entry name" value="DNA_alkylation"/>
</dbReference>
<dbReference type="PaxDb" id="166486-ERS852572_02526"/>
<gene>
    <name evidence="1" type="ORF">ERS852572_02526</name>
</gene>
<proteinExistence type="predicted"/>
<dbReference type="Gene3D" id="1.10.1240.70">
    <property type="match status" value="1"/>
</dbReference>
<evidence type="ECO:0000313" key="1">
    <source>
        <dbReference type="EMBL" id="CUN21443.1"/>
    </source>
</evidence>
<accession>A0A173V2H9</accession>
<dbReference type="STRING" id="166486.ERS852572_02526"/>
<dbReference type="Gene3D" id="1.25.40.290">
    <property type="entry name" value="ARM repeat domains"/>
    <property type="match status" value="1"/>
</dbReference>
<dbReference type="GeneID" id="96228134"/>
<dbReference type="InterPro" id="IPR016024">
    <property type="entry name" value="ARM-type_fold"/>
</dbReference>
<organism evidence="1 2">
    <name type="scientific">Roseburia intestinalis</name>
    <dbReference type="NCBI Taxonomy" id="166486"/>
    <lineage>
        <taxon>Bacteria</taxon>
        <taxon>Bacillati</taxon>
        <taxon>Bacillota</taxon>
        <taxon>Clostridia</taxon>
        <taxon>Lachnospirales</taxon>
        <taxon>Lachnospiraceae</taxon>
        <taxon>Roseburia</taxon>
    </lineage>
</organism>
<dbReference type="RefSeq" id="WP_015518011.1">
    <property type="nucleotide sequence ID" value="NZ_CABIYH010000019.1"/>
</dbReference>
<evidence type="ECO:0000313" key="2">
    <source>
        <dbReference type="Proteomes" id="UP000095350"/>
    </source>
</evidence>
<name>A0A173V2H9_9FIRM</name>